<dbReference type="SMART" id="SM00271">
    <property type="entry name" value="DnaJ"/>
    <property type="match status" value="1"/>
</dbReference>
<protein>
    <recommendedName>
        <fullName evidence="10 11">Chaperone protein DnaJ</fullName>
    </recommendedName>
</protein>
<comment type="caution">
    <text evidence="11">Lacks conserved residue(s) required for the propagation of feature annotation.</text>
</comment>
<keyword evidence="4 11" id="KW-0677">Repeat</keyword>
<accession>A0A1F5SHM9</accession>
<evidence type="ECO:0000256" key="1">
    <source>
        <dbReference type="ARBA" id="ARBA00022490"/>
    </source>
</evidence>
<comment type="subcellular location">
    <subcellularLocation>
        <location evidence="11">Cytoplasm</location>
    </subcellularLocation>
</comment>
<feature type="binding site" evidence="11">
    <location>
        <position position="195"/>
    </location>
    <ligand>
        <name>Zn(2+)</name>
        <dbReference type="ChEBI" id="CHEBI:29105"/>
        <label>2</label>
    </ligand>
</feature>
<evidence type="ECO:0000256" key="6">
    <source>
        <dbReference type="ARBA" id="ARBA00022833"/>
    </source>
</evidence>
<dbReference type="GO" id="GO:0005737">
    <property type="term" value="C:cytoplasm"/>
    <property type="evidence" value="ECO:0007669"/>
    <property type="project" value="UniProtKB-SubCell"/>
</dbReference>
<dbReference type="SUPFAM" id="SSF49493">
    <property type="entry name" value="HSP40/DnaJ peptide-binding domain"/>
    <property type="match status" value="2"/>
</dbReference>
<dbReference type="Gene3D" id="1.10.287.110">
    <property type="entry name" value="DnaJ domain"/>
    <property type="match status" value="1"/>
</dbReference>
<comment type="function">
    <text evidence="11">Participates actively in the response to hyperosmotic and heat shock by preventing the aggregation of stress-denatured proteins and by disaggregating proteins, also in an autonomous, DnaK-independent fashion. Unfolded proteins bind initially to DnaJ; upon interaction with the DnaJ-bound protein, DnaK hydrolyzes its bound ATP, resulting in the formation of a stable complex. GrpE releases ADP from DnaK; ATP binding to DnaK triggers the release of the substrate protein, thus completing the reaction cycle. Several rounds of ATP-dependent interactions between DnaJ, DnaK and GrpE are required for fully efficient folding. Also involved, together with DnaK and GrpE, in the DNA replication of plasmids through activation of initiation proteins.</text>
</comment>
<dbReference type="CDD" id="cd10747">
    <property type="entry name" value="DnaJ_C"/>
    <property type="match status" value="1"/>
</dbReference>
<dbReference type="GO" id="GO:0005524">
    <property type="term" value="F:ATP binding"/>
    <property type="evidence" value="ECO:0007669"/>
    <property type="project" value="InterPro"/>
</dbReference>
<keyword evidence="8 11" id="KW-0143">Chaperone</keyword>
<dbReference type="GO" id="GO:0009408">
    <property type="term" value="P:response to heat"/>
    <property type="evidence" value="ECO:0007669"/>
    <property type="project" value="InterPro"/>
</dbReference>
<dbReference type="GO" id="GO:0008270">
    <property type="term" value="F:zinc ion binding"/>
    <property type="evidence" value="ECO:0007669"/>
    <property type="project" value="UniProtKB-UniRule"/>
</dbReference>
<dbReference type="Pfam" id="PF00226">
    <property type="entry name" value="DnaJ"/>
    <property type="match status" value="1"/>
</dbReference>
<dbReference type="GO" id="GO:0031072">
    <property type="term" value="F:heat shock protein binding"/>
    <property type="evidence" value="ECO:0007669"/>
    <property type="project" value="InterPro"/>
</dbReference>
<dbReference type="PROSITE" id="PS00636">
    <property type="entry name" value="DNAJ_1"/>
    <property type="match status" value="1"/>
</dbReference>
<evidence type="ECO:0000259" key="14">
    <source>
        <dbReference type="PROSITE" id="PS51188"/>
    </source>
</evidence>
<gene>
    <name evidence="11" type="primary">dnaJ</name>
    <name evidence="15" type="ORF">A2227_02850</name>
</gene>
<keyword evidence="1 11" id="KW-0963">Cytoplasm</keyword>
<dbReference type="GO" id="GO:0042026">
    <property type="term" value="P:protein refolding"/>
    <property type="evidence" value="ECO:0007669"/>
    <property type="project" value="TreeGrafter"/>
</dbReference>
<evidence type="ECO:0000313" key="16">
    <source>
        <dbReference type="Proteomes" id="UP000178367"/>
    </source>
</evidence>
<feature type="binding site" evidence="11">
    <location>
        <position position="169"/>
    </location>
    <ligand>
        <name>Zn(2+)</name>
        <dbReference type="ChEBI" id="CHEBI:29105"/>
        <label>2</label>
    </ligand>
</feature>
<dbReference type="EMBL" id="MFGB01000017">
    <property type="protein sequence ID" value="OGF26132.1"/>
    <property type="molecule type" value="Genomic_DNA"/>
</dbReference>
<dbReference type="GO" id="GO:0051082">
    <property type="term" value="F:unfolded protein binding"/>
    <property type="evidence" value="ECO:0007669"/>
    <property type="project" value="UniProtKB-UniRule"/>
</dbReference>
<dbReference type="PRINTS" id="PR00625">
    <property type="entry name" value="JDOMAIN"/>
</dbReference>
<keyword evidence="7 11" id="KW-0346">Stress response</keyword>
<comment type="cofactor">
    <cofactor evidence="11">
        <name>Zn(2+)</name>
        <dbReference type="ChEBI" id="CHEBI:29105"/>
    </cofactor>
    <text evidence="11">Binds 2 Zn(2+) ions per monomer.</text>
</comment>
<evidence type="ECO:0000256" key="5">
    <source>
        <dbReference type="ARBA" id="ARBA00022771"/>
    </source>
</evidence>
<evidence type="ECO:0000313" key="15">
    <source>
        <dbReference type="EMBL" id="OGF26132.1"/>
    </source>
</evidence>
<comment type="caution">
    <text evidence="15">The sequence shown here is derived from an EMBL/GenBank/DDBJ whole genome shotgun (WGS) entry which is preliminary data.</text>
</comment>
<feature type="binding site" evidence="11">
    <location>
        <position position="166"/>
    </location>
    <ligand>
        <name>Zn(2+)</name>
        <dbReference type="ChEBI" id="CHEBI:29105"/>
        <label>2</label>
    </ligand>
</feature>
<dbReference type="STRING" id="1797994.A2227_02850"/>
<feature type="binding site" evidence="11">
    <location>
        <position position="209"/>
    </location>
    <ligand>
        <name>Zn(2+)</name>
        <dbReference type="ChEBI" id="CHEBI:29105"/>
        <label>1</label>
    </ligand>
</feature>
<comment type="subunit">
    <text evidence="11">Homodimer.</text>
</comment>
<evidence type="ECO:0000256" key="4">
    <source>
        <dbReference type="ARBA" id="ARBA00022737"/>
    </source>
</evidence>
<name>A0A1F5SHM9_9BACT</name>
<evidence type="ECO:0000256" key="11">
    <source>
        <dbReference type="HAMAP-Rule" id="MF_01152"/>
    </source>
</evidence>
<organism evidence="15 16">
    <name type="scientific">Candidatus Falkowbacteria bacterium RIFOXYA2_FULL_47_19</name>
    <dbReference type="NCBI Taxonomy" id="1797994"/>
    <lineage>
        <taxon>Bacteria</taxon>
        <taxon>Candidatus Falkowiibacteriota</taxon>
    </lineage>
</organism>
<dbReference type="SUPFAM" id="SSF57938">
    <property type="entry name" value="DnaJ/Hsp40 cysteine-rich domain"/>
    <property type="match status" value="1"/>
</dbReference>
<evidence type="ECO:0000256" key="9">
    <source>
        <dbReference type="ARBA" id="ARBA00061004"/>
    </source>
</evidence>
<feature type="domain" description="CR-type" evidence="14">
    <location>
        <begin position="136"/>
        <end position="218"/>
    </location>
</feature>
<feature type="binding site" evidence="11">
    <location>
        <position position="206"/>
    </location>
    <ligand>
        <name>Zn(2+)</name>
        <dbReference type="ChEBI" id="CHEBI:29105"/>
        <label>1</label>
    </ligand>
</feature>
<proteinExistence type="inferred from homology"/>
<dbReference type="Pfam" id="PF00684">
    <property type="entry name" value="DnaJ_CXXCXGXG"/>
    <property type="match status" value="1"/>
</dbReference>
<dbReference type="PROSITE" id="PS50076">
    <property type="entry name" value="DNAJ_2"/>
    <property type="match status" value="1"/>
</dbReference>
<evidence type="ECO:0000256" key="2">
    <source>
        <dbReference type="ARBA" id="ARBA00022705"/>
    </source>
</evidence>
<evidence type="ECO:0000259" key="13">
    <source>
        <dbReference type="PROSITE" id="PS50076"/>
    </source>
</evidence>
<dbReference type="InterPro" id="IPR036410">
    <property type="entry name" value="HSP_DnaJ_Cys-rich_dom_sf"/>
</dbReference>
<feature type="zinc finger region" description="CR-type" evidence="12">
    <location>
        <begin position="136"/>
        <end position="218"/>
    </location>
</feature>
<dbReference type="InterPro" id="IPR018253">
    <property type="entry name" value="DnaJ_domain_CS"/>
</dbReference>
<dbReference type="CDD" id="cd10719">
    <property type="entry name" value="DnaJ_zf"/>
    <property type="match status" value="1"/>
</dbReference>
<comment type="similarity">
    <text evidence="9 11">Belongs to the DnaJ family.</text>
</comment>
<dbReference type="InterPro" id="IPR001623">
    <property type="entry name" value="DnaJ_domain"/>
</dbReference>
<dbReference type="NCBIfam" id="TIGR02349">
    <property type="entry name" value="DnaJ_bact"/>
    <property type="match status" value="1"/>
</dbReference>
<evidence type="ECO:0000256" key="10">
    <source>
        <dbReference type="ARBA" id="ARBA00067609"/>
    </source>
</evidence>
<comment type="domain">
    <text evidence="11">The J domain is necessary and sufficient to stimulate DnaK ATPase activity. Zinc center 1 plays an important role in the autonomous, DnaK-independent chaperone activity of DnaJ. Zinc center 2 is essential for interaction with DnaK and for DnaJ activity.</text>
</comment>
<evidence type="ECO:0000256" key="12">
    <source>
        <dbReference type="PROSITE-ProRule" id="PRU00546"/>
    </source>
</evidence>
<dbReference type="InterPro" id="IPR002939">
    <property type="entry name" value="DnaJ_C"/>
</dbReference>
<dbReference type="CDD" id="cd06257">
    <property type="entry name" value="DnaJ"/>
    <property type="match status" value="1"/>
</dbReference>
<dbReference type="Pfam" id="PF01556">
    <property type="entry name" value="DnaJ_C"/>
    <property type="match status" value="1"/>
</dbReference>
<evidence type="ECO:0000256" key="8">
    <source>
        <dbReference type="ARBA" id="ARBA00023186"/>
    </source>
</evidence>
<feature type="binding site" evidence="11">
    <location>
        <position position="152"/>
    </location>
    <ligand>
        <name>Zn(2+)</name>
        <dbReference type="ChEBI" id="CHEBI:29105"/>
        <label>1</label>
    </ligand>
</feature>
<dbReference type="SUPFAM" id="SSF46565">
    <property type="entry name" value="Chaperone J-domain"/>
    <property type="match status" value="1"/>
</dbReference>
<dbReference type="AlphaFoldDB" id="A0A1F5SHM9"/>
<dbReference type="InterPro" id="IPR036869">
    <property type="entry name" value="J_dom_sf"/>
</dbReference>
<evidence type="ECO:0000256" key="3">
    <source>
        <dbReference type="ARBA" id="ARBA00022723"/>
    </source>
</evidence>
<feature type="binding site" evidence="11">
    <location>
        <position position="149"/>
    </location>
    <ligand>
        <name>Zn(2+)</name>
        <dbReference type="ChEBI" id="CHEBI:29105"/>
        <label>1</label>
    </ligand>
</feature>
<keyword evidence="2 11" id="KW-0235">DNA replication</keyword>
<dbReference type="PANTHER" id="PTHR43096">
    <property type="entry name" value="DNAJ HOMOLOG 1, MITOCHONDRIAL-RELATED"/>
    <property type="match status" value="1"/>
</dbReference>
<feature type="binding site" evidence="11">
    <location>
        <position position="192"/>
    </location>
    <ligand>
        <name>Zn(2+)</name>
        <dbReference type="ChEBI" id="CHEBI:29105"/>
        <label>2</label>
    </ligand>
</feature>
<keyword evidence="5 11" id="KW-0863">Zinc-finger</keyword>
<keyword evidence="3 11" id="KW-0479">Metal-binding</keyword>
<dbReference type="FunFam" id="2.60.260.20:FF:000005">
    <property type="entry name" value="Chaperone protein dnaJ 1, mitochondrial"/>
    <property type="match status" value="1"/>
</dbReference>
<dbReference type="InterPro" id="IPR001305">
    <property type="entry name" value="HSP_DnaJ_Cys-rich_dom"/>
</dbReference>
<dbReference type="InterPro" id="IPR008971">
    <property type="entry name" value="HSP40/DnaJ_pept-bd"/>
</dbReference>
<dbReference type="Gene3D" id="2.10.230.10">
    <property type="entry name" value="Heat shock protein DnaJ, cysteine-rich domain"/>
    <property type="match status" value="1"/>
</dbReference>
<sequence length="355" mass="38121">MGKDYYKILGVDKSAGADDIKKAFRKKAHEFHPDKAGGDEAKFKEANEAYQVLSDPKKRAQYDQYGSTFEHAQSRGGFSGFGDFSNGFNVDAEDLGDIFGGIGDIFGFGGGRQGRQRGGNDIQTVLTIDFAEAVTGADKEISLRKKVKCSHCHGNAAEPGTKIETCKVCSGSGRVTRVQRTILGNMQVQTACTACGGEGKTYAQKCRRCSGTGVVFETVNLRVRIPAGIDDGESIRLSGEGEAGEKGAGAGDLYLRIRVRPDKRFERADSDIRSGATVSFTQAALGDKIDVETVEGPVELKIPAGTQSGTVFKLRGKGMTRLRGSGKGDHYVEVTVDIPKSLTKKQKELLKEMGL</sequence>
<dbReference type="GO" id="GO:0006260">
    <property type="term" value="P:DNA replication"/>
    <property type="evidence" value="ECO:0007669"/>
    <property type="project" value="UniProtKB-KW"/>
</dbReference>
<keyword evidence="6 11" id="KW-0862">Zinc</keyword>
<dbReference type="PANTHER" id="PTHR43096:SF48">
    <property type="entry name" value="CHAPERONE PROTEIN DNAJ"/>
    <property type="match status" value="1"/>
</dbReference>
<dbReference type="PROSITE" id="PS51188">
    <property type="entry name" value="ZF_CR"/>
    <property type="match status" value="1"/>
</dbReference>
<dbReference type="FunFam" id="2.10.230.10:FF:000002">
    <property type="entry name" value="Molecular chaperone DnaJ"/>
    <property type="match status" value="1"/>
</dbReference>
<dbReference type="HAMAP" id="MF_01152">
    <property type="entry name" value="DnaJ"/>
    <property type="match status" value="1"/>
</dbReference>
<dbReference type="NCBIfam" id="NF008035">
    <property type="entry name" value="PRK10767.1"/>
    <property type="match status" value="1"/>
</dbReference>
<dbReference type="InterPro" id="IPR012724">
    <property type="entry name" value="DnaJ"/>
</dbReference>
<evidence type="ECO:0000256" key="7">
    <source>
        <dbReference type="ARBA" id="ARBA00023016"/>
    </source>
</evidence>
<dbReference type="Gene3D" id="2.60.260.20">
    <property type="entry name" value="Urease metallochaperone UreE, N-terminal domain"/>
    <property type="match status" value="2"/>
</dbReference>
<dbReference type="Proteomes" id="UP000178367">
    <property type="component" value="Unassembled WGS sequence"/>
</dbReference>
<feature type="domain" description="J" evidence="13">
    <location>
        <begin position="4"/>
        <end position="66"/>
    </location>
</feature>
<reference evidence="15 16" key="1">
    <citation type="journal article" date="2016" name="Nat. Commun.">
        <title>Thousands of microbial genomes shed light on interconnected biogeochemical processes in an aquifer system.</title>
        <authorList>
            <person name="Anantharaman K."/>
            <person name="Brown C.T."/>
            <person name="Hug L.A."/>
            <person name="Sharon I."/>
            <person name="Castelle C.J."/>
            <person name="Probst A.J."/>
            <person name="Thomas B.C."/>
            <person name="Singh A."/>
            <person name="Wilkins M.J."/>
            <person name="Karaoz U."/>
            <person name="Brodie E.L."/>
            <person name="Williams K.H."/>
            <person name="Hubbard S.S."/>
            <person name="Banfield J.F."/>
        </authorList>
    </citation>
    <scope>NUCLEOTIDE SEQUENCE [LARGE SCALE GENOMIC DNA]</scope>
</reference>